<feature type="transmembrane region" description="Helical" evidence="13">
    <location>
        <begin position="266"/>
        <end position="287"/>
    </location>
</feature>
<dbReference type="PANTHER" id="PTHR24225">
    <property type="entry name" value="CHEMOTACTIC RECEPTOR"/>
    <property type="match status" value="1"/>
</dbReference>
<keyword evidence="9" id="KW-0325">Glycoprotein</keyword>
<comment type="subcellular location">
    <subcellularLocation>
        <location evidence="1">Membrane</location>
        <topology evidence="1">Multi-pass membrane protein</topology>
    </subcellularLocation>
</comment>
<keyword evidence="8 12" id="KW-0675">Receptor</keyword>
<evidence type="ECO:0000313" key="16">
    <source>
        <dbReference type="Proteomes" id="UP000694580"/>
    </source>
</evidence>
<comment type="similarity">
    <text evidence="11">Belongs to the chemokine-like receptor (CMKLR) family.</text>
</comment>
<keyword evidence="3 12" id="KW-0812">Transmembrane</keyword>
<evidence type="ECO:0000256" key="7">
    <source>
        <dbReference type="ARBA" id="ARBA00023157"/>
    </source>
</evidence>
<dbReference type="Pfam" id="PF00001">
    <property type="entry name" value="7tm_1"/>
    <property type="match status" value="1"/>
</dbReference>
<sequence length="380" mass="42679">MQSDSVLIEAGWTGELPISHFSPFFMDYAEMESPTEHGEYYYFDGELEEEKGGHVQMDTFHIISVVIYCISFALGVIGNGLVIWITGFKTKRTVKSLWLMNLAVADFVFVLFLPLSIDYVVRSFHWSFGQVMCKLNSFVLVLNMYASVFFLTVISIDRYLSLGDLGRRWRCSTVGRAWVLCGCVWLTSAGLSSPVLVFRDTFEFRGQTVCYNNFHEHDADTAAMRHTVMVAVRTTVGFLLPFSAITVTGVLLAYRVHRSGSVRLSTFSKMMSAVILAFFLCWAPFHIFSLMELSVHSSRTLLHVLQAGFPLVTSLAFFNSCINPLLYVLCNKKVRQLLRSSCLNITKQSLRELSQSVSVTECVTVPGNVPSEASVAMTKL</sequence>
<keyword evidence="6 13" id="KW-0472">Membrane</keyword>
<feature type="domain" description="G-protein coupled receptors family 1 profile" evidence="14">
    <location>
        <begin position="78"/>
        <end position="327"/>
    </location>
</feature>
<comment type="similarity">
    <text evidence="12">Belongs to the G-protein coupled receptor 1 family.</text>
</comment>
<dbReference type="AlphaFoldDB" id="A0AAY4EXZ6"/>
<evidence type="ECO:0000259" key="14">
    <source>
        <dbReference type="PROSITE" id="PS50262"/>
    </source>
</evidence>
<dbReference type="FunFam" id="1.20.1070.10:FF:000034">
    <property type="entry name" value="G-protein coupled receptor 1"/>
    <property type="match status" value="1"/>
</dbReference>
<dbReference type="GO" id="GO:0004930">
    <property type="term" value="F:G protein-coupled receptor activity"/>
    <property type="evidence" value="ECO:0007669"/>
    <property type="project" value="UniProtKB-KW"/>
</dbReference>
<evidence type="ECO:0000256" key="9">
    <source>
        <dbReference type="ARBA" id="ARBA00023180"/>
    </source>
</evidence>
<dbReference type="InterPro" id="IPR017452">
    <property type="entry name" value="GPCR_Rhodpsn_7TM"/>
</dbReference>
<gene>
    <name evidence="15" type="primary">cmklr2</name>
</gene>
<evidence type="ECO:0000256" key="11">
    <source>
        <dbReference type="ARBA" id="ARBA00025736"/>
    </source>
</evidence>
<keyword evidence="2" id="KW-0145">Chemotaxis</keyword>
<evidence type="ECO:0000313" key="15">
    <source>
        <dbReference type="Ensembl" id="ENSDCDP00010062592.1"/>
    </source>
</evidence>
<evidence type="ECO:0000256" key="2">
    <source>
        <dbReference type="ARBA" id="ARBA00022500"/>
    </source>
</evidence>
<evidence type="ECO:0000256" key="6">
    <source>
        <dbReference type="ARBA" id="ARBA00023136"/>
    </source>
</evidence>
<dbReference type="GO" id="GO:0007204">
    <property type="term" value="P:positive regulation of cytosolic calcium ion concentration"/>
    <property type="evidence" value="ECO:0007669"/>
    <property type="project" value="TreeGrafter"/>
</dbReference>
<dbReference type="GO" id="GO:0006935">
    <property type="term" value="P:chemotaxis"/>
    <property type="evidence" value="ECO:0007669"/>
    <property type="project" value="UniProtKB-KW"/>
</dbReference>
<organism evidence="15 16">
    <name type="scientific">Denticeps clupeoides</name>
    <name type="common">denticle herring</name>
    <dbReference type="NCBI Taxonomy" id="299321"/>
    <lineage>
        <taxon>Eukaryota</taxon>
        <taxon>Metazoa</taxon>
        <taxon>Chordata</taxon>
        <taxon>Craniata</taxon>
        <taxon>Vertebrata</taxon>
        <taxon>Euteleostomi</taxon>
        <taxon>Actinopterygii</taxon>
        <taxon>Neopterygii</taxon>
        <taxon>Teleostei</taxon>
        <taxon>Clupei</taxon>
        <taxon>Clupeiformes</taxon>
        <taxon>Denticipitoidei</taxon>
        <taxon>Denticipitidae</taxon>
        <taxon>Denticeps</taxon>
    </lineage>
</organism>
<dbReference type="GO" id="GO:0007200">
    <property type="term" value="P:phospholipase C-activating G protein-coupled receptor signaling pathway"/>
    <property type="evidence" value="ECO:0007669"/>
    <property type="project" value="TreeGrafter"/>
</dbReference>
<keyword evidence="5 12" id="KW-0297">G-protein coupled receptor</keyword>
<evidence type="ECO:0000256" key="1">
    <source>
        <dbReference type="ARBA" id="ARBA00004141"/>
    </source>
</evidence>
<dbReference type="PROSITE" id="PS50262">
    <property type="entry name" value="G_PROTEIN_RECEP_F1_2"/>
    <property type="match status" value="1"/>
</dbReference>
<evidence type="ECO:0000256" key="3">
    <source>
        <dbReference type="ARBA" id="ARBA00022692"/>
    </source>
</evidence>
<dbReference type="GO" id="GO:0004875">
    <property type="term" value="F:complement receptor activity"/>
    <property type="evidence" value="ECO:0007669"/>
    <property type="project" value="TreeGrafter"/>
</dbReference>
<dbReference type="GeneTree" id="ENSGT00940000160642"/>
<name>A0AAY4EXZ6_9TELE</name>
<dbReference type="Proteomes" id="UP000694580">
    <property type="component" value="Chromosome 9"/>
</dbReference>
<dbReference type="InterPro" id="IPR000826">
    <property type="entry name" value="Formyl_rcpt-rel"/>
</dbReference>
<protein>
    <recommendedName>
        <fullName evidence="14">G-protein coupled receptors family 1 profile domain-containing protein</fullName>
    </recommendedName>
</protein>
<dbReference type="Gene3D" id="1.20.1070.10">
    <property type="entry name" value="Rhodopsin 7-helix transmembrane proteins"/>
    <property type="match status" value="1"/>
</dbReference>
<evidence type="ECO:0000256" key="13">
    <source>
        <dbReference type="SAM" id="Phobius"/>
    </source>
</evidence>
<keyword evidence="4 13" id="KW-1133">Transmembrane helix</keyword>
<keyword evidence="10 12" id="KW-0807">Transducer</keyword>
<feature type="transmembrane region" description="Helical" evidence="13">
    <location>
        <begin position="60"/>
        <end position="85"/>
    </location>
</feature>
<reference evidence="15 16" key="1">
    <citation type="submission" date="2020-06" db="EMBL/GenBank/DDBJ databases">
        <authorList>
            <consortium name="Wellcome Sanger Institute Data Sharing"/>
        </authorList>
    </citation>
    <scope>NUCLEOTIDE SEQUENCE [LARGE SCALE GENOMIC DNA]</scope>
</reference>
<evidence type="ECO:0000256" key="5">
    <source>
        <dbReference type="ARBA" id="ARBA00023040"/>
    </source>
</evidence>
<proteinExistence type="inferred from homology"/>
<dbReference type="Ensembl" id="ENSDCDT00010073387.1">
    <property type="protein sequence ID" value="ENSDCDP00010062592.1"/>
    <property type="gene ID" value="ENSDCDG00010034311.1"/>
</dbReference>
<feature type="transmembrane region" description="Helical" evidence="13">
    <location>
        <begin position="230"/>
        <end position="254"/>
    </location>
</feature>
<feature type="transmembrane region" description="Helical" evidence="13">
    <location>
        <begin position="177"/>
        <end position="198"/>
    </location>
</feature>
<dbReference type="InterPro" id="IPR000276">
    <property type="entry name" value="GPCR_Rhodpsn"/>
</dbReference>
<evidence type="ECO:0000256" key="4">
    <source>
        <dbReference type="ARBA" id="ARBA00022989"/>
    </source>
</evidence>
<keyword evidence="16" id="KW-1185">Reference proteome</keyword>
<keyword evidence="7" id="KW-1015">Disulfide bond</keyword>
<evidence type="ECO:0000256" key="10">
    <source>
        <dbReference type="ARBA" id="ARBA00023224"/>
    </source>
</evidence>
<evidence type="ECO:0000256" key="8">
    <source>
        <dbReference type="ARBA" id="ARBA00023170"/>
    </source>
</evidence>
<reference evidence="15" key="2">
    <citation type="submission" date="2025-08" db="UniProtKB">
        <authorList>
            <consortium name="Ensembl"/>
        </authorList>
    </citation>
    <scope>IDENTIFICATION</scope>
</reference>
<feature type="transmembrane region" description="Helical" evidence="13">
    <location>
        <begin position="307"/>
        <end position="330"/>
    </location>
</feature>
<feature type="transmembrane region" description="Helical" evidence="13">
    <location>
        <begin position="137"/>
        <end position="156"/>
    </location>
</feature>
<dbReference type="SUPFAM" id="SSF81321">
    <property type="entry name" value="Family A G protein-coupled receptor-like"/>
    <property type="match status" value="1"/>
</dbReference>
<dbReference type="PROSITE" id="PS00237">
    <property type="entry name" value="G_PROTEIN_RECEP_F1_1"/>
    <property type="match status" value="1"/>
</dbReference>
<dbReference type="GO" id="GO:0006954">
    <property type="term" value="P:inflammatory response"/>
    <property type="evidence" value="ECO:0007669"/>
    <property type="project" value="TreeGrafter"/>
</dbReference>
<evidence type="ECO:0000256" key="12">
    <source>
        <dbReference type="RuleBase" id="RU000688"/>
    </source>
</evidence>
<dbReference type="PANTHER" id="PTHR24225:SF74">
    <property type="entry name" value="CHEMOKINE-LIKE RECEPTOR 1"/>
    <property type="match status" value="1"/>
</dbReference>
<dbReference type="PRINTS" id="PR00526">
    <property type="entry name" value="FMETLEUPHER"/>
</dbReference>
<dbReference type="PRINTS" id="PR00237">
    <property type="entry name" value="GPCRRHODOPSN"/>
</dbReference>
<dbReference type="GO" id="GO:0005886">
    <property type="term" value="C:plasma membrane"/>
    <property type="evidence" value="ECO:0007669"/>
    <property type="project" value="TreeGrafter"/>
</dbReference>
<feature type="transmembrane region" description="Helical" evidence="13">
    <location>
        <begin position="97"/>
        <end position="117"/>
    </location>
</feature>
<reference evidence="15" key="3">
    <citation type="submission" date="2025-09" db="UniProtKB">
        <authorList>
            <consortium name="Ensembl"/>
        </authorList>
    </citation>
    <scope>IDENTIFICATION</scope>
</reference>
<accession>A0AAY4EXZ6</accession>